<proteinExistence type="predicted"/>
<organism evidence="1 2">
    <name type="scientific">Alsobacter metallidurans</name>
    <dbReference type="NCBI Taxonomy" id="340221"/>
    <lineage>
        <taxon>Bacteria</taxon>
        <taxon>Pseudomonadati</taxon>
        <taxon>Pseudomonadota</taxon>
        <taxon>Alphaproteobacteria</taxon>
        <taxon>Hyphomicrobiales</taxon>
        <taxon>Alsobacteraceae</taxon>
        <taxon>Alsobacter</taxon>
    </lineage>
</organism>
<keyword evidence="2" id="KW-1185">Reference proteome</keyword>
<dbReference type="RefSeq" id="WP_188516396.1">
    <property type="nucleotide sequence ID" value="NZ_BMES01000001.1"/>
</dbReference>
<dbReference type="AlphaFoldDB" id="A0A917I467"/>
<dbReference type="EMBL" id="BMES01000001">
    <property type="protein sequence ID" value="GGH10995.1"/>
    <property type="molecule type" value="Genomic_DNA"/>
</dbReference>
<name>A0A917I467_9HYPH</name>
<evidence type="ECO:0000313" key="1">
    <source>
        <dbReference type="EMBL" id="GGH10995.1"/>
    </source>
</evidence>
<evidence type="ECO:0000313" key="2">
    <source>
        <dbReference type="Proteomes" id="UP000603912"/>
    </source>
</evidence>
<accession>A0A917I467</accession>
<sequence>MTADILSSIAAELRVEVSRLEAQALGSLRDPMNLGGVVAVRTVEALANAIERVAENARPAKPLRSV</sequence>
<comment type="caution">
    <text evidence="1">The sequence shown here is derived from an EMBL/GenBank/DDBJ whole genome shotgun (WGS) entry which is preliminary data.</text>
</comment>
<reference evidence="1" key="1">
    <citation type="journal article" date="2014" name="Int. J. Syst. Evol. Microbiol.">
        <title>Complete genome sequence of Corynebacterium casei LMG S-19264T (=DSM 44701T), isolated from a smear-ripened cheese.</title>
        <authorList>
            <consortium name="US DOE Joint Genome Institute (JGI-PGF)"/>
            <person name="Walter F."/>
            <person name="Albersmeier A."/>
            <person name="Kalinowski J."/>
            <person name="Ruckert C."/>
        </authorList>
    </citation>
    <scope>NUCLEOTIDE SEQUENCE</scope>
    <source>
        <strain evidence="1">CGMCC 1.12214</strain>
    </source>
</reference>
<gene>
    <name evidence="1" type="ORF">GCM10007036_07810</name>
</gene>
<dbReference type="Proteomes" id="UP000603912">
    <property type="component" value="Unassembled WGS sequence"/>
</dbReference>
<protein>
    <submittedName>
        <fullName evidence="1">Uncharacterized protein</fullName>
    </submittedName>
</protein>
<reference evidence="1" key="2">
    <citation type="submission" date="2020-09" db="EMBL/GenBank/DDBJ databases">
        <authorList>
            <person name="Sun Q."/>
            <person name="Zhou Y."/>
        </authorList>
    </citation>
    <scope>NUCLEOTIDE SEQUENCE</scope>
    <source>
        <strain evidence="1">CGMCC 1.12214</strain>
    </source>
</reference>